<organism evidence="1 2">
    <name type="scientific">Fibrobacter intestinalis</name>
    <dbReference type="NCBI Taxonomy" id="28122"/>
    <lineage>
        <taxon>Bacteria</taxon>
        <taxon>Pseudomonadati</taxon>
        <taxon>Fibrobacterota</taxon>
        <taxon>Fibrobacteria</taxon>
        <taxon>Fibrobacterales</taxon>
        <taxon>Fibrobacteraceae</taxon>
        <taxon>Fibrobacter</taxon>
    </lineage>
</organism>
<dbReference type="EMBL" id="FRAW01000017">
    <property type="protein sequence ID" value="SHK76681.1"/>
    <property type="molecule type" value="Genomic_DNA"/>
</dbReference>
<reference evidence="2" key="1">
    <citation type="submission" date="2016-11" db="EMBL/GenBank/DDBJ databases">
        <authorList>
            <person name="Varghese N."/>
            <person name="Submissions S."/>
        </authorList>
    </citation>
    <scope>NUCLEOTIDE SEQUENCE [LARGE SCALE GENOMIC DNA]</scope>
    <source>
        <strain evidence="2">UWOS</strain>
    </source>
</reference>
<dbReference type="InterPro" id="IPR036895">
    <property type="entry name" value="Uracil-DNA_glycosylase-like_sf"/>
</dbReference>
<dbReference type="Proteomes" id="UP000184275">
    <property type="component" value="Unassembled WGS sequence"/>
</dbReference>
<dbReference type="SUPFAM" id="SSF52141">
    <property type="entry name" value="Uracil-DNA glycosylase-like"/>
    <property type="match status" value="1"/>
</dbReference>
<dbReference type="CDD" id="cd10032">
    <property type="entry name" value="UDG-F6_HDG"/>
    <property type="match status" value="1"/>
</dbReference>
<dbReference type="AlphaFoldDB" id="A0A1M6V5N1"/>
<sequence length="194" mass="22027">MSKIESHPLEPFLPQGTKLLMLGSFPPPQNRWCMPFYYPNFNNDMWRILGKVFFDEREHFVLPAKKCFDKSLIESFLKKVGIGIFDTASAVIREKGNASDAFLQVVTPTDVRSMLLKIPHCLAVNTTGTLATETVCAHFGIEVPRVGEKVQFFLGERKLFLYRTPSSSRAYPLALEKKAAAYRKMFEELGMLAL</sequence>
<dbReference type="RefSeq" id="WP_073304602.1">
    <property type="nucleotide sequence ID" value="NZ_FRAW01000017.1"/>
</dbReference>
<keyword evidence="2" id="KW-1185">Reference proteome</keyword>
<evidence type="ECO:0000313" key="1">
    <source>
        <dbReference type="EMBL" id="SHK76681.1"/>
    </source>
</evidence>
<accession>A0A1M6V5N1</accession>
<protein>
    <submittedName>
        <fullName evidence="1">G/U mismatch-specific uracil-DNA glycosylase</fullName>
    </submittedName>
</protein>
<gene>
    <name evidence="1" type="ORF">SAMN05720469_1172</name>
</gene>
<dbReference type="Gene3D" id="3.40.470.10">
    <property type="entry name" value="Uracil-DNA glycosylase-like domain"/>
    <property type="match status" value="1"/>
</dbReference>
<proteinExistence type="predicted"/>
<name>A0A1M6V5N1_9BACT</name>
<evidence type="ECO:0000313" key="2">
    <source>
        <dbReference type="Proteomes" id="UP000184275"/>
    </source>
</evidence>